<proteinExistence type="predicted"/>
<gene>
    <name evidence="1" type="ORF">KY290_007791</name>
</gene>
<evidence type="ECO:0000313" key="2">
    <source>
        <dbReference type="Proteomes" id="UP000826656"/>
    </source>
</evidence>
<evidence type="ECO:0000313" key="1">
    <source>
        <dbReference type="EMBL" id="KAH0776380.1"/>
    </source>
</evidence>
<dbReference type="Proteomes" id="UP000826656">
    <property type="component" value="Unassembled WGS sequence"/>
</dbReference>
<name>A0ABQ7W6K8_SOLTU</name>
<accession>A0ABQ7W6K8</accession>
<dbReference type="InterPro" id="IPR040256">
    <property type="entry name" value="At4g02000-like"/>
</dbReference>
<dbReference type="PANTHER" id="PTHR31286">
    <property type="entry name" value="GLYCINE-RICH CELL WALL STRUCTURAL PROTEIN 1.8-LIKE"/>
    <property type="match status" value="1"/>
</dbReference>
<reference evidence="1 2" key="1">
    <citation type="journal article" date="2021" name="bioRxiv">
        <title>Chromosome-scale and haplotype-resolved genome assembly of a tetraploid potato cultivar.</title>
        <authorList>
            <person name="Sun H."/>
            <person name="Jiao W.-B."/>
            <person name="Krause K."/>
            <person name="Campoy J.A."/>
            <person name="Goel M."/>
            <person name="Folz-Donahue K."/>
            <person name="Kukat C."/>
            <person name="Huettel B."/>
            <person name="Schneeberger K."/>
        </authorList>
    </citation>
    <scope>NUCLEOTIDE SEQUENCE [LARGE SCALE GENOMIC DNA]</scope>
    <source>
        <strain evidence="1">SolTubOtavaFocal</strain>
        <tissue evidence="1">Leaves</tissue>
    </source>
</reference>
<comment type="caution">
    <text evidence="1">The sequence shown here is derived from an EMBL/GenBank/DDBJ whole genome shotgun (WGS) entry which is preliminary data.</text>
</comment>
<protein>
    <submittedName>
        <fullName evidence="1">Uncharacterized protein</fullName>
    </submittedName>
</protein>
<sequence length="150" mass="16676">MGHGSSMVTFSLRKNGSQILCQTLLPKLSQLCGSVFHSCLTQKIGNSIGKLLKVDACTSATLRGRYARLCVEIALDQPVKSHIQIGNHKQVIEYEGKDLLCKFCGRIGQHQVNRHTNSPNDNPKISTVTTTPAKEEWHTVNFVRKDQCEN</sequence>
<keyword evidence="2" id="KW-1185">Reference proteome</keyword>
<dbReference type="PANTHER" id="PTHR31286:SF99">
    <property type="entry name" value="DUF4283 DOMAIN-CONTAINING PROTEIN"/>
    <property type="match status" value="1"/>
</dbReference>
<dbReference type="EMBL" id="JAIVGD010000003">
    <property type="protein sequence ID" value="KAH0776380.1"/>
    <property type="molecule type" value="Genomic_DNA"/>
</dbReference>
<organism evidence="1 2">
    <name type="scientific">Solanum tuberosum</name>
    <name type="common">Potato</name>
    <dbReference type="NCBI Taxonomy" id="4113"/>
    <lineage>
        <taxon>Eukaryota</taxon>
        <taxon>Viridiplantae</taxon>
        <taxon>Streptophyta</taxon>
        <taxon>Embryophyta</taxon>
        <taxon>Tracheophyta</taxon>
        <taxon>Spermatophyta</taxon>
        <taxon>Magnoliopsida</taxon>
        <taxon>eudicotyledons</taxon>
        <taxon>Gunneridae</taxon>
        <taxon>Pentapetalae</taxon>
        <taxon>asterids</taxon>
        <taxon>lamiids</taxon>
        <taxon>Solanales</taxon>
        <taxon>Solanaceae</taxon>
        <taxon>Solanoideae</taxon>
        <taxon>Solaneae</taxon>
        <taxon>Solanum</taxon>
    </lineage>
</organism>